<evidence type="ECO:0000313" key="1">
    <source>
        <dbReference type="EMBL" id="KAF2120004.1"/>
    </source>
</evidence>
<proteinExistence type="predicted"/>
<name>A0A6A5ZLX8_9PLEO</name>
<dbReference type="EMBL" id="ML977314">
    <property type="protein sequence ID" value="KAF2120004.1"/>
    <property type="molecule type" value="Genomic_DNA"/>
</dbReference>
<evidence type="ECO:0000313" key="2">
    <source>
        <dbReference type="Proteomes" id="UP000799770"/>
    </source>
</evidence>
<dbReference type="Proteomes" id="UP000799770">
    <property type="component" value="Unassembled WGS sequence"/>
</dbReference>
<keyword evidence="2" id="KW-1185">Reference proteome</keyword>
<accession>A0A6A5ZLX8</accession>
<dbReference type="AlphaFoldDB" id="A0A6A5ZLX8"/>
<gene>
    <name evidence="1" type="ORF">BDV96DRAFT_317286</name>
</gene>
<protein>
    <submittedName>
        <fullName evidence="1">Uncharacterized protein</fullName>
    </submittedName>
</protein>
<reference evidence="1" key="1">
    <citation type="journal article" date="2020" name="Stud. Mycol.">
        <title>101 Dothideomycetes genomes: a test case for predicting lifestyles and emergence of pathogens.</title>
        <authorList>
            <person name="Haridas S."/>
            <person name="Albert R."/>
            <person name="Binder M."/>
            <person name="Bloem J."/>
            <person name="Labutti K."/>
            <person name="Salamov A."/>
            <person name="Andreopoulos B."/>
            <person name="Baker S."/>
            <person name="Barry K."/>
            <person name="Bills G."/>
            <person name="Bluhm B."/>
            <person name="Cannon C."/>
            <person name="Castanera R."/>
            <person name="Culley D."/>
            <person name="Daum C."/>
            <person name="Ezra D."/>
            <person name="Gonzalez J."/>
            <person name="Henrissat B."/>
            <person name="Kuo A."/>
            <person name="Liang C."/>
            <person name="Lipzen A."/>
            <person name="Lutzoni F."/>
            <person name="Magnuson J."/>
            <person name="Mondo S."/>
            <person name="Nolan M."/>
            <person name="Ohm R."/>
            <person name="Pangilinan J."/>
            <person name="Park H.-J."/>
            <person name="Ramirez L."/>
            <person name="Alfaro M."/>
            <person name="Sun H."/>
            <person name="Tritt A."/>
            <person name="Yoshinaga Y."/>
            <person name="Zwiers L.-H."/>
            <person name="Turgeon B."/>
            <person name="Goodwin S."/>
            <person name="Spatafora J."/>
            <person name="Crous P."/>
            <person name="Grigoriev I."/>
        </authorList>
    </citation>
    <scope>NUCLEOTIDE SEQUENCE</scope>
    <source>
        <strain evidence="1">CBS 627.86</strain>
    </source>
</reference>
<sequence>MQQPHMTYALKLTLRDCGALDTQLGFLTVIGFICVKSDEPFSERSAGELCCRTREVCVILRPCVTGSVHMLNTAQTKMYSGSGKCPDLFIDAPRTSSVHPQWCPPYPLGTRTQLSSLHRKLVQNASQGSPNTHFILITTVRQHFPSIRHIVPQNFEKYSFV</sequence>
<organism evidence="1 2">
    <name type="scientific">Lophiotrema nucula</name>
    <dbReference type="NCBI Taxonomy" id="690887"/>
    <lineage>
        <taxon>Eukaryota</taxon>
        <taxon>Fungi</taxon>
        <taxon>Dikarya</taxon>
        <taxon>Ascomycota</taxon>
        <taxon>Pezizomycotina</taxon>
        <taxon>Dothideomycetes</taxon>
        <taxon>Pleosporomycetidae</taxon>
        <taxon>Pleosporales</taxon>
        <taxon>Lophiotremataceae</taxon>
        <taxon>Lophiotrema</taxon>
    </lineage>
</organism>